<evidence type="ECO:0000256" key="10">
    <source>
        <dbReference type="ARBA" id="ARBA00023204"/>
    </source>
</evidence>
<dbReference type="InterPro" id="IPR027417">
    <property type="entry name" value="P-loop_NTPase"/>
</dbReference>
<evidence type="ECO:0000313" key="18">
    <source>
        <dbReference type="EMBL" id="TQJ13794.1"/>
    </source>
</evidence>
<dbReference type="EMBL" id="VFMO01000001">
    <property type="protein sequence ID" value="TQJ13794.1"/>
    <property type="molecule type" value="Genomic_DNA"/>
</dbReference>
<evidence type="ECO:0000256" key="12">
    <source>
        <dbReference type="ARBA" id="ARBA00034617"/>
    </source>
</evidence>
<feature type="domain" description="UvrD-like helicase C-terminal" evidence="17">
    <location>
        <begin position="316"/>
        <end position="622"/>
    </location>
</feature>
<feature type="binding site" evidence="15">
    <location>
        <begin position="39"/>
        <end position="46"/>
    </location>
    <ligand>
        <name>ATP</name>
        <dbReference type="ChEBI" id="CHEBI:30616"/>
    </ligand>
</feature>
<dbReference type="GO" id="GO:0043138">
    <property type="term" value="F:3'-5' DNA helicase activity"/>
    <property type="evidence" value="ECO:0007669"/>
    <property type="project" value="UniProtKB-EC"/>
</dbReference>
<keyword evidence="19" id="KW-1185">Reference proteome</keyword>
<evidence type="ECO:0000256" key="14">
    <source>
        <dbReference type="ARBA" id="ARBA00048988"/>
    </source>
</evidence>
<dbReference type="Proteomes" id="UP000320806">
    <property type="component" value="Unassembled WGS sequence"/>
</dbReference>
<dbReference type="InterPro" id="IPR011604">
    <property type="entry name" value="PDDEXK-like_dom_sf"/>
</dbReference>
<evidence type="ECO:0000256" key="15">
    <source>
        <dbReference type="PROSITE-ProRule" id="PRU00560"/>
    </source>
</evidence>
<keyword evidence="2" id="KW-0540">Nuclease</keyword>
<dbReference type="GO" id="GO:0004527">
    <property type="term" value="F:exonuclease activity"/>
    <property type="evidence" value="ECO:0007669"/>
    <property type="project" value="UniProtKB-KW"/>
</dbReference>
<keyword evidence="3 15" id="KW-0547">Nucleotide-binding</keyword>
<evidence type="ECO:0000256" key="5">
    <source>
        <dbReference type="ARBA" id="ARBA00022801"/>
    </source>
</evidence>
<dbReference type="GO" id="GO:0033202">
    <property type="term" value="C:DNA helicase complex"/>
    <property type="evidence" value="ECO:0007669"/>
    <property type="project" value="TreeGrafter"/>
</dbReference>
<gene>
    <name evidence="18" type="ORF">FB459_1228</name>
</gene>
<keyword evidence="8 15" id="KW-0067">ATP-binding</keyword>
<dbReference type="PANTHER" id="PTHR11070">
    <property type="entry name" value="UVRD / RECB / PCRA DNA HELICASE FAMILY MEMBER"/>
    <property type="match status" value="1"/>
</dbReference>
<dbReference type="EC" id="5.6.2.4" evidence="13"/>
<keyword evidence="4" id="KW-0227">DNA damage</keyword>
<dbReference type="GO" id="GO:0005524">
    <property type="term" value="F:ATP binding"/>
    <property type="evidence" value="ECO:0007669"/>
    <property type="project" value="UniProtKB-UniRule"/>
</dbReference>
<name>A0A542EEQ2_9MICO</name>
<evidence type="ECO:0000256" key="4">
    <source>
        <dbReference type="ARBA" id="ARBA00022763"/>
    </source>
</evidence>
<evidence type="ECO:0000256" key="8">
    <source>
        <dbReference type="ARBA" id="ARBA00022840"/>
    </source>
</evidence>
<comment type="caution">
    <text evidence="18">The sequence shown here is derived from an EMBL/GenBank/DDBJ whole genome shotgun (WGS) entry which is preliminary data.</text>
</comment>
<evidence type="ECO:0000256" key="11">
    <source>
        <dbReference type="ARBA" id="ARBA00023235"/>
    </source>
</evidence>
<dbReference type="InterPro" id="IPR014017">
    <property type="entry name" value="DNA_helicase_UvrD-like_C"/>
</dbReference>
<comment type="similarity">
    <text evidence="1">Belongs to the helicase family. UvrD subfamily.</text>
</comment>
<dbReference type="InterPro" id="IPR014016">
    <property type="entry name" value="UvrD-like_ATP-bd"/>
</dbReference>
<keyword evidence="6 15" id="KW-0347">Helicase</keyword>
<accession>A0A542EEQ2</accession>
<evidence type="ECO:0000259" key="16">
    <source>
        <dbReference type="PROSITE" id="PS51198"/>
    </source>
</evidence>
<dbReference type="PROSITE" id="PS51217">
    <property type="entry name" value="UVRD_HELICASE_CTER"/>
    <property type="match status" value="1"/>
</dbReference>
<dbReference type="Gene3D" id="3.90.320.10">
    <property type="match status" value="1"/>
</dbReference>
<evidence type="ECO:0000256" key="9">
    <source>
        <dbReference type="ARBA" id="ARBA00023125"/>
    </source>
</evidence>
<keyword evidence="9" id="KW-0238">DNA-binding</keyword>
<dbReference type="InterPro" id="IPR013986">
    <property type="entry name" value="DExx_box_DNA_helicase_dom_sf"/>
</dbReference>
<keyword evidence="11" id="KW-0413">Isomerase</keyword>
<dbReference type="Gene3D" id="1.10.10.160">
    <property type="match status" value="1"/>
</dbReference>
<sequence>MAGMVELVRCAPDAVQAPVLDAAQGAAVSSPAATRLVLGAPGTGKSLLAVEAVVDAVDAGVPSDSCVILSPTRVRAGALRERASARLANTSSAPMARTPQALGFGILRRIAAVEGREAPRLLTGPEQDVILRDLLAGHASGEVPGPRWPDFVHEALATRGFRHELRDLLMRAVEWGVDADHLRLLGEEHERQEWIAAAHVLDEYDQVTALSRPGAYDPAWIMGGAADLLEAMPDQLEQLHREFALIVVDDAQELTRAAARLVSLLAGPTTRLMLIGDPDVAVQTFRGADPRLFLDLAERAGSPARFELGTAHRSPRTIREAAARVTARIGSVAGGEHRSPSAAAREGSVEVAMLRAVSQESAHIAAELRRAHLESSVPWSQMAVITRGQARISALRRVLQSAGVPVAMPPTVIALRDEPAVRPLLTLFEVVADLAAGRVPDWTPDDIIDVLSSPLAHMDSLSIRRLRRALRSAELADGGSRSSDELLVETVHRPEFLGDVGPDAVGLLRISAVLAAGTAAWQAPDASAETVLWEMWIAAGVAGPWSRAALAGGTSGARADHDLDAIVGLFGAAASYVDRLPGASPAGFLDHIRDQEVAGDRLTSSAPAQDAVDLLTTQAAAGQEWQFVVLAGVQEGVWPDLRLRGSLLGSEALVDALTGRPADLRSQAAAVRYDETRQFLVALTRASERVLITAVRSDEEQPSVYLDIVDPIDDPDGRKHTDVGRGLNLRSMVAELRRELVVPESGPQGELTPVEAARLLAELAHRDVAGADLDQWWAFHELTSTDPVRRVDQPVRVSPSKVADFGTCGLRWFLTSRGGDGPDQGAANIGILVHEIAAEYADTDPDRMQQALRNRWGRLGLGESWISRQQFRLASLMLARMHRYVDQAAAGGWTPIGVEQDFQVGAGRVRLAGQVDRIERHETEGIRVIDLKTGGSAPSGKEVAEHPQLGAYQWAVEHGAFGADETSAGAALLQVGKGSGKGVKEDYNLQQQVPLSSTEDPEWADRLLHATAEGMGAAEFTATPGKQCSTCSVRAACPVLQEGESS</sequence>
<protein>
    <recommendedName>
        <fullName evidence="13">DNA 3'-5' helicase</fullName>
        <ecNumber evidence="13">5.6.2.4</ecNumber>
    </recommendedName>
</protein>
<evidence type="ECO:0000256" key="13">
    <source>
        <dbReference type="ARBA" id="ARBA00034808"/>
    </source>
</evidence>
<reference evidence="18 19" key="1">
    <citation type="submission" date="2019-06" db="EMBL/GenBank/DDBJ databases">
        <title>Sequencing the genomes of 1000 actinobacteria strains.</title>
        <authorList>
            <person name="Klenk H.-P."/>
        </authorList>
    </citation>
    <scope>NUCLEOTIDE SEQUENCE [LARGE SCALE GENOMIC DNA]</scope>
    <source>
        <strain evidence="18 19">DSM 19828</strain>
    </source>
</reference>
<dbReference type="SUPFAM" id="SSF52540">
    <property type="entry name" value="P-loop containing nucleoside triphosphate hydrolases"/>
    <property type="match status" value="1"/>
</dbReference>
<evidence type="ECO:0000256" key="3">
    <source>
        <dbReference type="ARBA" id="ARBA00022741"/>
    </source>
</evidence>
<evidence type="ECO:0000259" key="17">
    <source>
        <dbReference type="PROSITE" id="PS51217"/>
    </source>
</evidence>
<dbReference type="InterPro" id="IPR000212">
    <property type="entry name" value="DNA_helicase_UvrD/REP"/>
</dbReference>
<dbReference type="Pfam" id="PF12705">
    <property type="entry name" value="PDDEXK_1"/>
    <property type="match status" value="1"/>
</dbReference>
<comment type="catalytic activity">
    <reaction evidence="12">
        <text>Couples ATP hydrolysis with the unwinding of duplex DNA by translocating in the 3'-5' direction.</text>
        <dbReference type="EC" id="5.6.2.4"/>
    </reaction>
</comment>
<organism evidence="18 19">
    <name type="scientific">Yimella lutea</name>
    <dbReference type="NCBI Taxonomy" id="587872"/>
    <lineage>
        <taxon>Bacteria</taxon>
        <taxon>Bacillati</taxon>
        <taxon>Actinomycetota</taxon>
        <taxon>Actinomycetes</taxon>
        <taxon>Micrococcales</taxon>
        <taxon>Dermacoccaceae</taxon>
        <taxon>Yimella</taxon>
    </lineage>
</organism>
<dbReference type="Gene3D" id="3.40.50.300">
    <property type="entry name" value="P-loop containing nucleotide triphosphate hydrolases"/>
    <property type="match status" value="3"/>
</dbReference>
<evidence type="ECO:0000256" key="2">
    <source>
        <dbReference type="ARBA" id="ARBA00022722"/>
    </source>
</evidence>
<dbReference type="PROSITE" id="PS51198">
    <property type="entry name" value="UVRD_HELICASE_ATP_BIND"/>
    <property type="match status" value="1"/>
</dbReference>
<dbReference type="PANTHER" id="PTHR11070:SF59">
    <property type="entry name" value="DNA 3'-5' HELICASE"/>
    <property type="match status" value="1"/>
</dbReference>
<dbReference type="Pfam" id="PF00580">
    <property type="entry name" value="UvrD-helicase"/>
    <property type="match status" value="1"/>
</dbReference>
<evidence type="ECO:0000256" key="7">
    <source>
        <dbReference type="ARBA" id="ARBA00022839"/>
    </source>
</evidence>
<dbReference type="GO" id="GO:0005829">
    <property type="term" value="C:cytosol"/>
    <property type="evidence" value="ECO:0007669"/>
    <property type="project" value="TreeGrafter"/>
</dbReference>
<dbReference type="GO" id="GO:0003677">
    <property type="term" value="F:DNA binding"/>
    <property type="evidence" value="ECO:0007669"/>
    <property type="project" value="UniProtKB-KW"/>
</dbReference>
<dbReference type="GO" id="GO:0000725">
    <property type="term" value="P:recombinational repair"/>
    <property type="evidence" value="ECO:0007669"/>
    <property type="project" value="TreeGrafter"/>
</dbReference>
<comment type="catalytic activity">
    <reaction evidence="14">
        <text>ATP + H2O = ADP + phosphate + H(+)</text>
        <dbReference type="Rhea" id="RHEA:13065"/>
        <dbReference type="ChEBI" id="CHEBI:15377"/>
        <dbReference type="ChEBI" id="CHEBI:15378"/>
        <dbReference type="ChEBI" id="CHEBI:30616"/>
        <dbReference type="ChEBI" id="CHEBI:43474"/>
        <dbReference type="ChEBI" id="CHEBI:456216"/>
        <dbReference type="EC" id="5.6.2.4"/>
    </reaction>
</comment>
<dbReference type="InterPro" id="IPR038726">
    <property type="entry name" value="PDDEXK_AddAB-type"/>
</dbReference>
<proteinExistence type="inferred from homology"/>
<evidence type="ECO:0000256" key="6">
    <source>
        <dbReference type="ARBA" id="ARBA00022806"/>
    </source>
</evidence>
<keyword evidence="5 15" id="KW-0378">Hydrolase</keyword>
<keyword evidence="7" id="KW-0269">Exonuclease</keyword>
<evidence type="ECO:0000256" key="1">
    <source>
        <dbReference type="ARBA" id="ARBA00009922"/>
    </source>
</evidence>
<keyword evidence="10" id="KW-0234">DNA repair</keyword>
<dbReference type="AlphaFoldDB" id="A0A542EEQ2"/>
<feature type="domain" description="UvrD-like helicase ATP-binding" evidence="16">
    <location>
        <begin position="18"/>
        <end position="315"/>
    </location>
</feature>
<evidence type="ECO:0000313" key="19">
    <source>
        <dbReference type="Proteomes" id="UP000320806"/>
    </source>
</evidence>